<accession>A0A4P9Y7V7</accession>
<feature type="compositionally biased region" description="Polar residues" evidence="4">
    <location>
        <begin position="7"/>
        <end position="20"/>
    </location>
</feature>
<evidence type="ECO:0000313" key="8">
    <source>
        <dbReference type="Proteomes" id="UP000267251"/>
    </source>
</evidence>
<feature type="domain" description="POPLD" evidence="6">
    <location>
        <begin position="476"/>
        <end position="568"/>
    </location>
</feature>
<organism evidence="7 8">
    <name type="scientific">Piptocephalis cylindrospora</name>
    <dbReference type="NCBI Taxonomy" id="1907219"/>
    <lineage>
        <taxon>Eukaryota</taxon>
        <taxon>Fungi</taxon>
        <taxon>Fungi incertae sedis</taxon>
        <taxon>Zoopagomycota</taxon>
        <taxon>Zoopagomycotina</taxon>
        <taxon>Zoopagomycetes</taxon>
        <taxon>Zoopagales</taxon>
        <taxon>Piptocephalidaceae</taxon>
        <taxon>Piptocephalis</taxon>
    </lineage>
</organism>
<evidence type="ECO:0000256" key="1">
    <source>
        <dbReference type="ARBA" id="ARBA00004123"/>
    </source>
</evidence>
<dbReference type="InterPro" id="IPR012590">
    <property type="entry name" value="POPLD_dom"/>
</dbReference>
<sequence>MVAQRVIATQPTTQTSVSAGSSSNGFLIESFVESRAFEVTALKQAMKSSRLAGSKRTFQILPRHLRRRAASHNPNRVPRRLRARAIGEVRNNVVWPRDISTTPPLSTNVRRNMPSRLRFMRRQRDKRWLETHVWHAKRAHMENLWGCRVATSKTEKALRSTYRVGRKKALIHDASYQSIIQLTGDGDSIGRVLDLMVDPNLTRPSAARYRKGTVQCTTWLYTPGAYPQGRLCPTTILWEANPEVEGERGHNRRAWLLVHPSVWDSVWISLEKEVEKIQKGKLWIQVDWLIIPLLLLMMQDLRGEMNVYEFTGPHSLAHLHAVLDPVASDAHPGNATWRQLAGVRLTSNLPPGCILSLSIPDPRIRFPPPKPDLGQAKNDLTDLPILTKTWGPEVAISSIWDEEKRSALSKDKPSEVAIQSRKEVLIPGDVEILRESDSIHRIPLLLFQRTGTSLPAPSSRLPRWCHGGLREQVDEGITLLVPKDWGFPFWHSFIFTGIRFIGLKERTSMQYESGLPTYPDDYPECPSFPSLIRNIRREGQKLWEGMPPAKRINYAHHGITHPPWDLDWAILRGPKPSSSVTPWVLSSTQLLDLVERGPNIDASQWVRVIQGSSKAPASMNRVIPCLNEAIVRVRLSLRGRGTLEWLGLNIIRVSVLSYYVPF</sequence>
<proteinExistence type="predicted"/>
<gene>
    <name evidence="7" type="ORF">BJ684DRAFT_9209</name>
</gene>
<keyword evidence="3" id="KW-0539">Nucleus</keyword>
<name>A0A4P9Y7V7_9FUNG</name>
<dbReference type="AlphaFoldDB" id="A0A4P9Y7V7"/>
<reference evidence="8" key="1">
    <citation type="journal article" date="2018" name="Nat. Microbiol.">
        <title>Leveraging single-cell genomics to expand the fungal tree of life.</title>
        <authorList>
            <person name="Ahrendt S.R."/>
            <person name="Quandt C.A."/>
            <person name="Ciobanu D."/>
            <person name="Clum A."/>
            <person name="Salamov A."/>
            <person name="Andreopoulos B."/>
            <person name="Cheng J.F."/>
            <person name="Woyke T."/>
            <person name="Pelin A."/>
            <person name="Henrissat B."/>
            <person name="Reynolds N.K."/>
            <person name="Benny G.L."/>
            <person name="Smith M.E."/>
            <person name="James T.Y."/>
            <person name="Grigoriev I.V."/>
        </authorList>
    </citation>
    <scope>NUCLEOTIDE SEQUENCE [LARGE SCALE GENOMIC DNA]</scope>
</reference>
<evidence type="ECO:0000256" key="2">
    <source>
        <dbReference type="ARBA" id="ARBA00022694"/>
    </source>
</evidence>
<evidence type="ECO:0000313" key="7">
    <source>
        <dbReference type="EMBL" id="RKP14030.1"/>
    </source>
</evidence>
<dbReference type="Proteomes" id="UP000267251">
    <property type="component" value="Unassembled WGS sequence"/>
</dbReference>
<dbReference type="PANTHER" id="PTHR22731:SF3">
    <property type="entry name" value="RIBONUCLEASES P_MRP PROTEIN SUBUNIT POP1"/>
    <property type="match status" value="1"/>
</dbReference>
<dbReference type="Pfam" id="PF08170">
    <property type="entry name" value="POPLD"/>
    <property type="match status" value="1"/>
</dbReference>
<dbReference type="OrthoDB" id="442863at2759"/>
<feature type="domain" description="Pop1 N-terminal" evidence="5">
    <location>
        <begin position="111"/>
        <end position="184"/>
    </location>
</feature>
<feature type="region of interest" description="Disordered" evidence="4">
    <location>
        <begin position="1"/>
        <end position="20"/>
    </location>
</feature>
<dbReference type="GO" id="GO:0005655">
    <property type="term" value="C:nucleolar ribonuclease P complex"/>
    <property type="evidence" value="ECO:0007669"/>
    <property type="project" value="InterPro"/>
</dbReference>
<keyword evidence="8" id="KW-1185">Reference proteome</keyword>
<dbReference type="Pfam" id="PF06978">
    <property type="entry name" value="POP1_N"/>
    <property type="match status" value="2"/>
</dbReference>
<dbReference type="PANTHER" id="PTHR22731">
    <property type="entry name" value="RIBONUCLEASES P/MRP PROTEIN SUBUNIT POP1"/>
    <property type="match status" value="1"/>
</dbReference>
<dbReference type="InterPro" id="IPR009723">
    <property type="entry name" value="Pop1_N"/>
</dbReference>
<evidence type="ECO:0000259" key="5">
    <source>
        <dbReference type="Pfam" id="PF06978"/>
    </source>
</evidence>
<comment type="subcellular location">
    <subcellularLocation>
        <location evidence="1">Nucleus</location>
    </subcellularLocation>
</comment>
<dbReference type="SUPFAM" id="SSF103025">
    <property type="entry name" value="Folate-binding domain"/>
    <property type="match status" value="1"/>
</dbReference>
<evidence type="ECO:0000259" key="6">
    <source>
        <dbReference type="Pfam" id="PF08170"/>
    </source>
</evidence>
<dbReference type="InterPro" id="IPR039182">
    <property type="entry name" value="Pop1"/>
</dbReference>
<protein>
    <submittedName>
        <fullName evidence="7">Ribonucleases P/MRP protein subunit POP1-domain-containing protein</fullName>
    </submittedName>
</protein>
<evidence type="ECO:0000256" key="4">
    <source>
        <dbReference type="SAM" id="MobiDB-lite"/>
    </source>
</evidence>
<feature type="domain" description="Pop1 N-terminal" evidence="5">
    <location>
        <begin position="31"/>
        <end position="92"/>
    </location>
</feature>
<dbReference type="GO" id="GO:0001682">
    <property type="term" value="P:tRNA 5'-leader removal"/>
    <property type="evidence" value="ECO:0007669"/>
    <property type="project" value="InterPro"/>
</dbReference>
<keyword evidence="2" id="KW-0819">tRNA processing</keyword>
<dbReference type="EMBL" id="KZ987899">
    <property type="protein sequence ID" value="RKP14030.1"/>
    <property type="molecule type" value="Genomic_DNA"/>
</dbReference>
<dbReference type="GO" id="GO:0000172">
    <property type="term" value="C:ribonuclease MRP complex"/>
    <property type="evidence" value="ECO:0007669"/>
    <property type="project" value="InterPro"/>
</dbReference>
<evidence type="ECO:0000256" key="3">
    <source>
        <dbReference type="ARBA" id="ARBA00023242"/>
    </source>
</evidence>